<evidence type="ECO:0000313" key="1">
    <source>
        <dbReference type="EMBL" id="GAG40936.1"/>
    </source>
</evidence>
<accession>X0YWH0</accession>
<feature type="non-terminal residue" evidence="1">
    <location>
        <position position="40"/>
    </location>
</feature>
<protein>
    <submittedName>
        <fullName evidence="1">Uncharacterized protein</fullName>
    </submittedName>
</protein>
<proteinExistence type="predicted"/>
<dbReference type="EMBL" id="BARS01043609">
    <property type="protein sequence ID" value="GAG40936.1"/>
    <property type="molecule type" value="Genomic_DNA"/>
</dbReference>
<organism evidence="1">
    <name type="scientific">marine sediment metagenome</name>
    <dbReference type="NCBI Taxonomy" id="412755"/>
    <lineage>
        <taxon>unclassified sequences</taxon>
        <taxon>metagenomes</taxon>
        <taxon>ecological metagenomes</taxon>
    </lineage>
</organism>
<name>X0YWH0_9ZZZZ</name>
<comment type="caution">
    <text evidence="1">The sequence shown here is derived from an EMBL/GenBank/DDBJ whole genome shotgun (WGS) entry which is preliminary data.</text>
</comment>
<dbReference type="AlphaFoldDB" id="X0YWH0"/>
<sequence length="40" mass="4678">MQTLSDKNKKQIIRLRNVLRIYKVGVERIHALDGIDLELS</sequence>
<reference evidence="1" key="1">
    <citation type="journal article" date="2014" name="Front. Microbiol.">
        <title>High frequency of phylogenetically diverse reductive dehalogenase-homologous genes in deep subseafloor sedimentary metagenomes.</title>
        <authorList>
            <person name="Kawai M."/>
            <person name="Futagami T."/>
            <person name="Toyoda A."/>
            <person name="Takaki Y."/>
            <person name="Nishi S."/>
            <person name="Hori S."/>
            <person name="Arai W."/>
            <person name="Tsubouchi T."/>
            <person name="Morono Y."/>
            <person name="Uchiyama I."/>
            <person name="Ito T."/>
            <person name="Fujiyama A."/>
            <person name="Inagaki F."/>
            <person name="Takami H."/>
        </authorList>
    </citation>
    <scope>NUCLEOTIDE SEQUENCE</scope>
    <source>
        <strain evidence="1">Expedition CK06-06</strain>
    </source>
</reference>
<gene>
    <name evidence="1" type="ORF">S01H1_65994</name>
</gene>